<dbReference type="SUPFAM" id="SSF55874">
    <property type="entry name" value="ATPase domain of HSP90 chaperone/DNA topoisomerase II/histidine kinase"/>
    <property type="match status" value="1"/>
</dbReference>
<sequence length="1749" mass="190906">MPVLAAMAQAVGDTLDFHVIGQTEAGNQKLLETFAPPFEILDDSSLKVSFASDIDTVPTLVWSDAQGEPAQTLIGFVKEEWLALSETLTKSEGVAAPSLDWQSLPDWRPGCGSLSVDPLIADRLRAEAENSPLRARRIDIGVADDEVEFMFDQGFSDGLPLVPPTPERVMRMLAGTRRDPQDVLAQMPPNMGDVTVEKVAINAVMAGCKPQYMPVINTIVQAICTDEYNIHGVMATTMGASPVVVVNGPIRERIGMNMELGALGQGNRANATIGRAVRLIIRNVGGARPGGTERSTLGNPMKFTMSFPEWEERSPWAPLHVERGFAEQDSVVSVFTMSSGPTLIVDQDSRTGAGLAGTMGLCLESAFNPKAHYATDCLLVVVPEHVDTFVRDGYSKADIRARIQEVTAKPIRELMADDISGTGFKPEMVEKMGPGAMDKVMPKFRSEDDIHIVVAGSQAGKFSGAFHGWATGEIGSVALLDISKPRGNVLIDRLEEVLQQRLPKVEFKRYAKPTFTKPAPDALRQQIQQDNDFVIEDANDDEMRAKADKVVDQIIATICLVVVGVSCVFVLAKGSPRFLAAYLPLACVSAFVYCAGHLANRIFLDPQSHALAVYVLYAGLMGTVTFWWMSILDVAQHYRYVPTRTAKTVQQVSLGAMLLLLLGLITNPWHGQFLIPNPAGFSEFKLLWYLNAGTLWLFIASACLLAIYCAGKTQVRADRVQMILLALAMLIPGLFNGLYLSGVANIEDDPTAIGLAFSSTVFIYAIFRGQLYVLSGVRIDQFMDNLKRPGILVDRNYRLVYLNNAARSTFGDLPIHTQVGPVLAAKLISPSGETLTPERIDASPSDVLLVVDQPDAWISISAQPIRNGQKQIGSMWLFEDETSKVRASRQFEADKRLESLRMMAGGIAHDFNNLLQGVIGNAELVELNLQGDVAHAKHLLTNLIGGAQRAAGLSQKLLAYSGRAQIKVEAVDLNELIEDVLAFMQIDLAPSVPIVVALSKRPIRVAVDPVQVNEIVFNLLTNAYEAAHEQQASIWLRSGQVELDRAAIDACQIATTAMPGITILLFDTENRLYFGYYLICAAFIAQFISIGMYSYVLGPFMIPMTEDLGWSRADFTLTRTIGQLVMATVGVFVGARVDKIGGKPIMLVGTTILTAGLVSHSYIEQLWVWWLLNGVILTVGCAMVGNLVVNVTLSKWFVVNRGKAIAFAAMGVSFGGVVLTPLATWLIDTIGWRDAWVWLGAMAALFLYPVALFMRRAPEDHGLHPDGLSDAQVAAGASQRALDEEARAYTRHQALRTFSFYALVIAFGFFSINIVVLLLQTVPYLTDSGFSRNDAALAMLIASVPAMLSKPVWGYLIDLSPVKPLAAISASVTGIALFLIVFAVGSHQLFWVYAAYVVLGLGWGGMIPMQEVIWASFFGRQHIGAIRGAGMPFALVLGAAAPWLVSYYYDLIGSYDGALLVVAGLNVFSGVLIFMVPPPTKMGVGAFISGVDLSEFDDASLIELKKAFAEYGVLFFRDQQLDESKHIALARRWGEININRFFTPVPGYPEIAQVLKEPEQTANIGGGWHTDHSYDQEPALGSMLYAKEVPPAGGDTLFANCAAAYEALSPGMRATLAGLRAVHSSRHVFGESSSYSNEMSGRLGNAEAATQDAVHPVVIKHPLSGRKTLYVNPAFTLHFEGWTAVESMPLLQQLYNHMMRAEFTYRLQWAPGTLAFWDNRATWHYALNDYQGERRLMHRITLDGGRIAA</sequence>
<dbReference type="GO" id="GO:0000155">
    <property type="term" value="F:phosphorelay sensor kinase activity"/>
    <property type="evidence" value="ECO:0007669"/>
    <property type="project" value="InterPro"/>
</dbReference>
<evidence type="ECO:0000256" key="4">
    <source>
        <dbReference type="ARBA" id="ARBA00022964"/>
    </source>
</evidence>
<feature type="transmembrane region" description="Helical" evidence="7">
    <location>
        <begin position="752"/>
        <end position="774"/>
    </location>
</feature>
<evidence type="ECO:0000313" key="10">
    <source>
        <dbReference type="Proteomes" id="UP000649617"/>
    </source>
</evidence>
<evidence type="ECO:0000256" key="1">
    <source>
        <dbReference type="ARBA" id="ARBA00004141"/>
    </source>
</evidence>
<comment type="subcellular location">
    <subcellularLocation>
        <location evidence="1">Membrane</location>
        <topology evidence="1">Multi-pass membrane protein</topology>
    </subcellularLocation>
</comment>
<feature type="transmembrane region" description="Helical" evidence="7">
    <location>
        <begin position="689"/>
        <end position="710"/>
    </location>
</feature>
<gene>
    <name evidence="9" type="primary">rdpA</name>
    <name evidence="9" type="ORF">SPIL2461_LOCUS16732</name>
</gene>
<evidence type="ECO:0000313" key="9">
    <source>
        <dbReference type="EMBL" id="CAE7635402.1"/>
    </source>
</evidence>
<feature type="transmembrane region" description="Helical" evidence="7">
    <location>
        <begin position="1430"/>
        <end position="1449"/>
    </location>
</feature>
<feature type="transmembrane region" description="Helical" evidence="7">
    <location>
        <begin position="1074"/>
        <end position="1096"/>
    </location>
</feature>
<dbReference type="OrthoDB" id="10257314at2759"/>
<dbReference type="InterPro" id="IPR036890">
    <property type="entry name" value="HATPase_C_sf"/>
</dbReference>
<evidence type="ECO:0000256" key="3">
    <source>
        <dbReference type="ARBA" id="ARBA00022723"/>
    </source>
</evidence>
<dbReference type="CDD" id="cd00082">
    <property type="entry name" value="HisKA"/>
    <property type="match status" value="1"/>
</dbReference>
<dbReference type="GO" id="GO:0016706">
    <property type="term" value="F:2-oxoglutarate-dependent dioxygenase activity"/>
    <property type="evidence" value="ECO:0007669"/>
    <property type="project" value="TreeGrafter"/>
</dbReference>
<comment type="caution">
    <text evidence="9">The sequence shown here is derived from an EMBL/GenBank/DDBJ whole genome shotgun (WGS) entry which is preliminary data.</text>
</comment>
<dbReference type="Gene3D" id="3.60.130.10">
    <property type="entry name" value="Clavaminate synthase-like"/>
    <property type="match status" value="1"/>
</dbReference>
<dbReference type="InterPro" id="IPR020846">
    <property type="entry name" value="MFS_dom"/>
</dbReference>
<dbReference type="InterPro" id="IPR011701">
    <property type="entry name" value="MFS"/>
</dbReference>
<keyword evidence="7" id="KW-0812">Transmembrane</keyword>
<dbReference type="InterPro" id="IPR057767">
    <property type="entry name" value="UGSC-like_dom"/>
</dbReference>
<dbReference type="InterPro" id="IPR003819">
    <property type="entry name" value="TauD/TfdA-like"/>
</dbReference>
<keyword evidence="6" id="KW-0408">Iron</keyword>
<dbReference type="Pfam" id="PF02668">
    <property type="entry name" value="TauD"/>
    <property type="match status" value="1"/>
</dbReference>
<reference evidence="9" key="1">
    <citation type="submission" date="2021-02" db="EMBL/GenBank/DDBJ databases">
        <authorList>
            <person name="Dougan E. K."/>
            <person name="Rhodes N."/>
            <person name="Thang M."/>
            <person name="Chan C."/>
        </authorList>
    </citation>
    <scope>NUCLEOTIDE SEQUENCE</scope>
</reference>
<evidence type="ECO:0000256" key="2">
    <source>
        <dbReference type="ARBA" id="ARBA00005896"/>
    </source>
</evidence>
<feature type="transmembrane region" description="Helical" evidence="7">
    <location>
        <begin position="652"/>
        <end position="669"/>
    </location>
</feature>
<proteinExistence type="inferred from homology"/>
<dbReference type="InterPro" id="IPR003661">
    <property type="entry name" value="HisK_dim/P_dom"/>
</dbReference>
<name>A0A812VQ99_SYMPI</name>
<evidence type="ECO:0000256" key="5">
    <source>
        <dbReference type="ARBA" id="ARBA00023002"/>
    </source>
</evidence>
<dbReference type="Gene3D" id="3.30.565.10">
    <property type="entry name" value="Histidine kinase-like ATPase, C-terminal domain"/>
    <property type="match status" value="1"/>
</dbReference>
<dbReference type="InterPro" id="IPR031621">
    <property type="entry name" value="HisKA_7TM"/>
</dbReference>
<keyword evidence="5" id="KW-0560">Oxidoreductase</keyword>
<accession>A0A812VQ99</accession>
<feature type="transmembrane region" description="Helical" evidence="7">
    <location>
        <begin position="1169"/>
        <end position="1193"/>
    </location>
</feature>
<dbReference type="PANTHER" id="PTHR30468">
    <property type="entry name" value="ALPHA-KETOGLUTARATE-DEPENDENT SULFONATE DIOXYGENASE"/>
    <property type="match status" value="1"/>
</dbReference>
<keyword evidence="4" id="KW-0223">Dioxygenase</keyword>
<feature type="transmembrane region" description="Helical" evidence="7">
    <location>
        <begin position="1205"/>
        <end position="1223"/>
    </location>
</feature>
<dbReference type="PANTHER" id="PTHR30468:SF1">
    <property type="entry name" value="ALPHA-KETOGLUTARATE-DEPENDENT SULFONATE DIOXYGENASE"/>
    <property type="match status" value="1"/>
</dbReference>
<feature type="transmembrane region" description="Helical" evidence="7">
    <location>
        <begin position="579"/>
        <end position="599"/>
    </location>
</feature>
<feature type="transmembrane region" description="Helical" evidence="7">
    <location>
        <begin position="1235"/>
        <end position="1254"/>
    </location>
</feature>
<organism evidence="9 10">
    <name type="scientific">Symbiodinium pilosum</name>
    <name type="common">Dinoflagellate</name>
    <dbReference type="NCBI Taxonomy" id="2952"/>
    <lineage>
        <taxon>Eukaryota</taxon>
        <taxon>Sar</taxon>
        <taxon>Alveolata</taxon>
        <taxon>Dinophyceae</taxon>
        <taxon>Suessiales</taxon>
        <taxon>Symbiodiniaceae</taxon>
        <taxon>Symbiodinium</taxon>
    </lineage>
</organism>
<dbReference type="InterPro" id="IPR051323">
    <property type="entry name" value="AtsK-like"/>
</dbReference>
<dbReference type="Pfam" id="PF24696">
    <property type="entry name" value="UGSC"/>
    <property type="match status" value="1"/>
</dbReference>
<feature type="transmembrane region" description="Helical" evidence="7">
    <location>
        <begin position="1300"/>
        <end position="1323"/>
    </location>
</feature>
<dbReference type="PROSITE" id="PS50850">
    <property type="entry name" value="MFS"/>
    <property type="match status" value="1"/>
</dbReference>
<dbReference type="Pfam" id="PF16927">
    <property type="entry name" value="HisKA_7TM"/>
    <property type="match status" value="1"/>
</dbReference>
<dbReference type="GO" id="GO:0046872">
    <property type="term" value="F:metal ion binding"/>
    <property type="evidence" value="ECO:0007669"/>
    <property type="project" value="UniProtKB-KW"/>
</dbReference>
<feature type="transmembrane region" description="Helical" evidence="7">
    <location>
        <begin position="1455"/>
        <end position="1476"/>
    </location>
</feature>
<dbReference type="GO" id="GO:0005737">
    <property type="term" value="C:cytoplasm"/>
    <property type="evidence" value="ECO:0007669"/>
    <property type="project" value="TreeGrafter"/>
</dbReference>
<dbReference type="SUPFAM" id="SSF51197">
    <property type="entry name" value="Clavaminate synthase-like"/>
    <property type="match status" value="1"/>
</dbReference>
<dbReference type="InterPro" id="IPR036259">
    <property type="entry name" value="MFS_trans_sf"/>
</dbReference>
<dbReference type="GO" id="GO:0022857">
    <property type="term" value="F:transmembrane transporter activity"/>
    <property type="evidence" value="ECO:0007669"/>
    <property type="project" value="InterPro"/>
</dbReference>
<dbReference type="InterPro" id="IPR036097">
    <property type="entry name" value="HisK_dim/P_sf"/>
</dbReference>
<dbReference type="Pfam" id="PF07690">
    <property type="entry name" value="MFS_1"/>
    <property type="match status" value="1"/>
</dbReference>
<keyword evidence="7" id="KW-0472">Membrane</keyword>
<feature type="transmembrane region" description="Helical" evidence="7">
    <location>
        <begin position="611"/>
        <end position="631"/>
    </location>
</feature>
<dbReference type="Gene3D" id="1.20.1250.20">
    <property type="entry name" value="MFS general substrate transporter like domains"/>
    <property type="match status" value="2"/>
</dbReference>
<feature type="transmembrane region" description="Helical" evidence="7">
    <location>
        <begin position="722"/>
        <end position="740"/>
    </location>
</feature>
<comment type="similarity">
    <text evidence="2">Belongs to the TfdA dioxygenase family.</text>
</comment>
<dbReference type="CDD" id="cd17355">
    <property type="entry name" value="MFS_YcxA_like"/>
    <property type="match status" value="1"/>
</dbReference>
<evidence type="ECO:0000256" key="6">
    <source>
        <dbReference type="ARBA" id="ARBA00023004"/>
    </source>
</evidence>
<keyword evidence="10" id="KW-1185">Reference proteome</keyword>
<feature type="transmembrane region" description="Helical" evidence="7">
    <location>
        <begin position="1335"/>
        <end position="1353"/>
    </location>
</feature>
<protein>
    <submittedName>
        <fullName evidence="9">RdpA protein</fullName>
    </submittedName>
</protein>
<evidence type="ECO:0000256" key="7">
    <source>
        <dbReference type="SAM" id="Phobius"/>
    </source>
</evidence>
<dbReference type="Gene3D" id="1.10.287.130">
    <property type="match status" value="1"/>
</dbReference>
<keyword evidence="7" id="KW-1133">Transmembrane helix</keyword>
<dbReference type="InterPro" id="IPR042098">
    <property type="entry name" value="TauD-like_sf"/>
</dbReference>
<dbReference type="GO" id="GO:0016020">
    <property type="term" value="C:membrane"/>
    <property type="evidence" value="ECO:0007669"/>
    <property type="project" value="UniProtKB-SubCell"/>
</dbReference>
<evidence type="ECO:0000259" key="8">
    <source>
        <dbReference type="PROSITE" id="PS50850"/>
    </source>
</evidence>
<dbReference type="SUPFAM" id="SSF47384">
    <property type="entry name" value="Homodimeric domain of signal transducing histidine kinase"/>
    <property type="match status" value="1"/>
</dbReference>
<feature type="transmembrane region" description="Helical" evidence="7">
    <location>
        <begin position="554"/>
        <end position="572"/>
    </location>
</feature>
<dbReference type="Proteomes" id="UP000649617">
    <property type="component" value="Unassembled WGS sequence"/>
</dbReference>
<dbReference type="SUPFAM" id="SSF103473">
    <property type="entry name" value="MFS general substrate transporter"/>
    <property type="match status" value="1"/>
</dbReference>
<feature type="transmembrane region" description="Helical" evidence="7">
    <location>
        <begin position="1365"/>
        <end position="1384"/>
    </location>
</feature>
<dbReference type="EMBL" id="CAJNIZ010042748">
    <property type="protein sequence ID" value="CAE7635402.1"/>
    <property type="molecule type" value="Genomic_DNA"/>
</dbReference>
<feature type="transmembrane region" description="Helical" evidence="7">
    <location>
        <begin position="1390"/>
        <end position="1409"/>
    </location>
</feature>
<feature type="domain" description="Major facilitator superfamily (MFS) profile" evidence="8">
    <location>
        <begin position="1078"/>
        <end position="1481"/>
    </location>
</feature>
<feature type="transmembrane region" description="Helical" evidence="7">
    <location>
        <begin position="1145"/>
        <end position="1163"/>
    </location>
</feature>
<keyword evidence="3" id="KW-0479">Metal-binding</keyword>
<feature type="transmembrane region" description="Helical" evidence="7">
    <location>
        <begin position="1116"/>
        <end position="1133"/>
    </location>
</feature>